<dbReference type="PROSITE" id="PS50011">
    <property type="entry name" value="PROTEIN_KINASE_DOM"/>
    <property type="match status" value="1"/>
</dbReference>
<gene>
    <name evidence="2" type="ORF">FN846DRAFT_997408</name>
</gene>
<dbReference type="InterPro" id="IPR000719">
    <property type="entry name" value="Prot_kinase_dom"/>
</dbReference>
<name>A0A5J5F648_9PEZI</name>
<organism evidence="2 3">
    <name type="scientific">Sphaerosporella brunnea</name>
    <dbReference type="NCBI Taxonomy" id="1250544"/>
    <lineage>
        <taxon>Eukaryota</taxon>
        <taxon>Fungi</taxon>
        <taxon>Dikarya</taxon>
        <taxon>Ascomycota</taxon>
        <taxon>Pezizomycotina</taxon>
        <taxon>Pezizomycetes</taxon>
        <taxon>Pezizales</taxon>
        <taxon>Pyronemataceae</taxon>
        <taxon>Sphaerosporella</taxon>
    </lineage>
</organism>
<proteinExistence type="predicted"/>
<accession>A0A5J5F648</accession>
<dbReference type="Gene3D" id="1.10.510.10">
    <property type="entry name" value="Transferase(Phosphotransferase) domain 1"/>
    <property type="match status" value="1"/>
</dbReference>
<sequence length="199" mass="22473">MRVCHRIVKLFFPQPDGEHDHATAEYLAYCSLIAQRVCLPPSDTGAKRIVPYCYSLVSRHNLRLQMKRHTLWKGPAKQMLREGPLCGLLMEFLPDCTTVMADPARLANQPELADDIVAALRTIHGAGVLHRDPLPRNMMLDPEGGVWWVDFGLAENTAYSAIHGTFCDSEVRRVDWLLRNDVIPAVREGRMAVWESLGQ</sequence>
<dbReference type="AlphaFoldDB" id="A0A5J5F648"/>
<reference evidence="2 3" key="1">
    <citation type="submission" date="2019-09" db="EMBL/GenBank/DDBJ databases">
        <title>Draft genome of the ectomycorrhizal ascomycete Sphaerosporella brunnea.</title>
        <authorList>
            <consortium name="DOE Joint Genome Institute"/>
            <person name="Benucci G.M."/>
            <person name="Marozzi G."/>
            <person name="Antonielli L."/>
            <person name="Sanchez S."/>
            <person name="Marco P."/>
            <person name="Wang X."/>
            <person name="Falini L.B."/>
            <person name="Barry K."/>
            <person name="Haridas S."/>
            <person name="Lipzen A."/>
            <person name="Labutti K."/>
            <person name="Grigoriev I.V."/>
            <person name="Murat C."/>
            <person name="Martin F."/>
            <person name="Albertini E."/>
            <person name="Donnini D."/>
            <person name="Bonito G."/>
        </authorList>
    </citation>
    <scope>NUCLEOTIDE SEQUENCE [LARGE SCALE GENOMIC DNA]</scope>
    <source>
        <strain evidence="2 3">Sb_GMNB300</strain>
    </source>
</reference>
<feature type="domain" description="Protein kinase" evidence="1">
    <location>
        <begin position="1"/>
        <end position="199"/>
    </location>
</feature>
<evidence type="ECO:0000313" key="3">
    <source>
        <dbReference type="Proteomes" id="UP000326924"/>
    </source>
</evidence>
<dbReference type="SUPFAM" id="SSF56112">
    <property type="entry name" value="Protein kinase-like (PK-like)"/>
    <property type="match status" value="1"/>
</dbReference>
<dbReference type="Proteomes" id="UP000326924">
    <property type="component" value="Unassembled WGS sequence"/>
</dbReference>
<dbReference type="EMBL" id="VXIS01000028">
    <property type="protein sequence ID" value="KAA8912086.1"/>
    <property type="molecule type" value="Genomic_DNA"/>
</dbReference>
<comment type="caution">
    <text evidence="2">The sequence shown here is derived from an EMBL/GenBank/DDBJ whole genome shotgun (WGS) entry which is preliminary data.</text>
</comment>
<evidence type="ECO:0000259" key="1">
    <source>
        <dbReference type="PROSITE" id="PS50011"/>
    </source>
</evidence>
<dbReference type="InParanoid" id="A0A5J5F648"/>
<dbReference type="GO" id="GO:0005524">
    <property type="term" value="F:ATP binding"/>
    <property type="evidence" value="ECO:0007669"/>
    <property type="project" value="InterPro"/>
</dbReference>
<dbReference type="OrthoDB" id="2744451at2759"/>
<evidence type="ECO:0000313" key="2">
    <source>
        <dbReference type="EMBL" id="KAA8912086.1"/>
    </source>
</evidence>
<dbReference type="InterPro" id="IPR011009">
    <property type="entry name" value="Kinase-like_dom_sf"/>
</dbReference>
<dbReference type="GO" id="GO:0004672">
    <property type="term" value="F:protein kinase activity"/>
    <property type="evidence" value="ECO:0007669"/>
    <property type="project" value="InterPro"/>
</dbReference>
<keyword evidence="3" id="KW-1185">Reference proteome</keyword>
<protein>
    <recommendedName>
        <fullName evidence="1">Protein kinase domain-containing protein</fullName>
    </recommendedName>
</protein>